<dbReference type="NCBIfam" id="NF040576">
    <property type="entry name" value="T2SS_GspM_XpsM"/>
    <property type="match status" value="1"/>
</dbReference>
<gene>
    <name evidence="2" type="ORF">E6B08_13860</name>
</gene>
<evidence type="ECO:0000313" key="2">
    <source>
        <dbReference type="EMBL" id="QCI12383.1"/>
    </source>
</evidence>
<keyword evidence="1" id="KW-1133">Transmembrane helix</keyword>
<dbReference type="OrthoDB" id="5767259at2"/>
<dbReference type="RefSeq" id="WP_136914540.1">
    <property type="nucleotide sequence ID" value="NZ_CP039371.1"/>
</dbReference>
<dbReference type="InterPro" id="IPR034756">
    <property type="entry name" value="T2SSM_b"/>
</dbReference>
<evidence type="ECO:0000313" key="3">
    <source>
        <dbReference type="Proteomes" id="UP000298551"/>
    </source>
</evidence>
<dbReference type="Pfam" id="PF10741">
    <property type="entry name" value="T2SSM_b"/>
    <property type="match status" value="1"/>
</dbReference>
<keyword evidence="1" id="KW-0812">Transmembrane</keyword>
<feature type="transmembrane region" description="Helical" evidence="1">
    <location>
        <begin position="12"/>
        <end position="29"/>
    </location>
</feature>
<protein>
    <submittedName>
        <fullName evidence="2">General secretion pathway protein GspM</fullName>
    </submittedName>
</protein>
<organism evidence="2 3">
    <name type="scientific">Pseudomonas putida</name>
    <name type="common">Arthrobacter siderocapsulatus</name>
    <dbReference type="NCBI Taxonomy" id="303"/>
    <lineage>
        <taxon>Bacteria</taxon>
        <taxon>Pseudomonadati</taxon>
        <taxon>Pseudomonadota</taxon>
        <taxon>Gammaproteobacteria</taxon>
        <taxon>Pseudomonadales</taxon>
        <taxon>Pseudomonadaceae</taxon>
        <taxon>Pseudomonas</taxon>
    </lineage>
</organism>
<proteinExistence type="predicted"/>
<accession>A0A4D6X933</accession>
<sequence length="201" mass="21763">MRPLNLRERRIVALGVLGLVLWAAWYLLVESLLLAPLRELDDQAATLREQQRHYASLIEQAPQLQAQLERSKASAAKGNSLLPGDDANAAAADLMQYATRQVARQAALGPGCEVTQRMPVAPGEPGAAQPEPYRQVKVSLTLNCAIEPLAALLHALEYSQPALFVDQLSVRRSASAPAHGSAGRLDVQLLIRGYMRGRGAE</sequence>
<dbReference type="AlphaFoldDB" id="A0A4D6X933"/>
<dbReference type="Proteomes" id="UP000298551">
    <property type="component" value="Chromosome"/>
</dbReference>
<reference evidence="3" key="1">
    <citation type="submission" date="2019-04" db="EMBL/GenBank/DDBJ databases">
        <title>Genome sequence of Pseudomonas putida 1290, an auxin catabolizing strain.</title>
        <authorList>
            <person name="Laird T.S."/>
            <person name="Leveau J.H.J."/>
        </authorList>
    </citation>
    <scope>NUCLEOTIDE SEQUENCE [LARGE SCALE GENOMIC DNA]</scope>
    <source>
        <strain evidence="3">1290</strain>
    </source>
</reference>
<name>A0A4D6X933_PSEPU</name>
<evidence type="ECO:0000256" key="1">
    <source>
        <dbReference type="SAM" id="Phobius"/>
    </source>
</evidence>
<dbReference type="EMBL" id="CP039371">
    <property type="protein sequence ID" value="QCI12383.1"/>
    <property type="molecule type" value="Genomic_DNA"/>
</dbReference>
<keyword evidence="1" id="KW-0472">Membrane</keyword>